<protein>
    <submittedName>
        <fullName evidence="4">Uncharacterized protein</fullName>
    </submittedName>
</protein>
<evidence type="ECO:0000256" key="3">
    <source>
        <dbReference type="SAM" id="MobiDB-lite"/>
    </source>
</evidence>
<feature type="region of interest" description="Disordered" evidence="3">
    <location>
        <begin position="28"/>
        <end position="177"/>
    </location>
</feature>
<feature type="compositionally biased region" description="Low complexity" evidence="3">
    <location>
        <begin position="67"/>
        <end position="78"/>
    </location>
</feature>
<feature type="compositionally biased region" description="Basic and acidic residues" evidence="3">
    <location>
        <begin position="45"/>
        <end position="65"/>
    </location>
</feature>
<comment type="caution">
    <text evidence="4">The sequence shown here is derived from an EMBL/GenBank/DDBJ whole genome shotgun (WGS) entry which is preliminary data.</text>
</comment>
<proteinExistence type="predicted"/>
<dbReference type="InterPro" id="IPR012890">
    <property type="entry name" value="GCFC2-like"/>
</dbReference>
<reference evidence="4 5" key="1">
    <citation type="submission" date="2024-09" db="EMBL/GenBank/DDBJ databases">
        <title>Chromosome-scale assembly of Riccia fluitans.</title>
        <authorList>
            <person name="Paukszto L."/>
            <person name="Sawicki J."/>
            <person name="Karawczyk K."/>
            <person name="Piernik-Szablinska J."/>
            <person name="Szczecinska M."/>
            <person name="Mazdziarz M."/>
        </authorList>
    </citation>
    <scope>NUCLEOTIDE SEQUENCE [LARGE SCALE GENOMIC DNA]</scope>
    <source>
        <strain evidence="4">Rf_01</strain>
        <tissue evidence="4">Aerial parts of the thallus</tissue>
    </source>
</reference>
<dbReference type="PANTHER" id="PTHR12214:SF0">
    <property type="entry name" value="LD29489P"/>
    <property type="match status" value="1"/>
</dbReference>
<keyword evidence="5" id="KW-1185">Reference proteome</keyword>
<dbReference type="EMBL" id="JBHFFA010000004">
    <property type="protein sequence ID" value="KAL2631118.1"/>
    <property type="molecule type" value="Genomic_DNA"/>
</dbReference>
<keyword evidence="2" id="KW-0539">Nucleus</keyword>
<dbReference type="Proteomes" id="UP001605036">
    <property type="component" value="Unassembled WGS sequence"/>
</dbReference>
<dbReference type="AlphaFoldDB" id="A0ABD1YKI2"/>
<name>A0ABD1YKI2_9MARC</name>
<dbReference type="PANTHER" id="PTHR12214">
    <property type="entry name" value="GC-RICH SEQUENCE DNA-BINDING FACTOR"/>
    <property type="match status" value="1"/>
</dbReference>
<accession>A0ABD1YKI2</accession>
<organism evidence="4 5">
    <name type="scientific">Riccia fluitans</name>
    <dbReference type="NCBI Taxonomy" id="41844"/>
    <lineage>
        <taxon>Eukaryota</taxon>
        <taxon>Viridiplantae</taxon>
        <taxon>Streptophyta</taxon>
        <taxon>Embryophyta</taxon>
        <taxon>Marchantiophyta</taxon>
        <taxon>Marchantiopsida</taxon>
        <taxon>Marchantiidae</taxon>
        <taxon>Marchantiales</taxon>
        <taxon>Ricciaceae</taxon>
        <taxon>Riccia</taxon>
    </lineage>
</organism>
<evidence type="ECO:0000256" key="2">
    <source>
        <dbReference type="ARBA" id="ARBA00023242"/>
    </source>
</evidence>
<evidence type="ECO:0000313" key="5">
    <source>
        <dbReference type="Proteomes" id="UP001605036"/>
    </source>
</evidence>
<evidence type="ECO:0000256" key="1">
    <source>
        <dbReference type="ARBA" id="ARBA00004123"/>
    </source>
</evidence>
<gene>
    <name evidence="4" type="ORF">R1flu_015804</name>
</gene>
<dbReference type="GO" id="GO:0005634">
    <property type="term" value="C:nucleus"/>
    <property type="evidence" value="ECO:0007669"/>
    <property type="project" value="UniProtKB-SubCell"/>
</dbReference>
<sequence length="282" mass="30624">MRSIVLRIEGSALFMHQYVDRASRTLKARKFRRRADEVEEDAEESEKSTIKAPTDKLSKEKEKAKSKPPTKTTGPLLSFAEDEEYAGDRETKGSSSSGRSASKKEKSKPRPGSKSGHGSSQRFGFGRDKSAAGLSLPSNMQAQVGEYTKEKLAELQRNTVRLGAPDPPPGDNKPTEPVIVLKGLLKPPGAAENANVTDSSEGNFFGDALDSNERIDRLRDVDGRDRLRRDQDDAESRLGLMGIGSRAESGGITHIPDAAAIAAAKAMRERARQAQSAPDYIS</sequence>
<comment type="subcellular location">
    <subcellularLocation>
        <location evidence="1">Nucleus</location>
    </subcellularLocation>
</comment>
<evidence type="ECO:0000313" key="4">
    <source>
        <dbReference type="EMBL" id="KAL2631118.1"/>
    </source>
</evidence>